<feature type="compositionally biased region" description="Polar residues" evidence="4">
    <location>
        <begin position="565"/>
        <end position="580"/>
    </location>
</feature>
<evidence type="ECO:0000313" key="6">
    <source>
        <dbReference type="Proteomes" id="UP000694888"/>
    </source>
</evidence>
<dbReference type="SUPFAM" id="SSF53098">
    <property type="entry name" value="Ribonuclease H-like"/>
    <property type="match status" value="1"/>
</dbReference>
<dbReference type="InterPro" id="IPR013520">
    <property type="entry name" value="Ribonucl_H"/>
</dbReference>
<feature type="region of interest" description="Disordered" evidence="4">
    <location>
        <begin position="22"/>
        <end position="63"/>
    </location>
</feature>
<dbReference type="PANTHER" id="PTHR12801:SF82">
    <property type="entry name" value="RNA EXONUCLEASE 5"/>
    <property type="match status" value="1"/>
</dbReference>
<gene>
    <name evidence="7" type="primary">LOC101850991</name>
</gene>
<evidence type="ECO:0000313" key="7">
    <source>
        <dbReference type="RefSeq" id="XP_005109233.1"/>
    </source>
</evidence>
<feature type="compositionally biased region" description="Basic and acidic residues" evidence="4">
    <location>
        <begin position="28"/>
        <end position="42"/>
    </location>
</feature>
<dbReference type="SMART" id="SM00479">
    <property type="entry name" value="EXOIII"/>
    <property type="match status" value="1"/>
</dbReference>
<feature type="compositionally biased region" description="Low complexity" evidence="4">
    <location>
        <begin position="508"/>
        <end position="529"/>
    </location>
</feature>
<dbReference type="GO" id="GO:0004527">
    <property type="term" value="F:exonuclease activity"/>
    <property type="evidence" value="ECO:0007669"/>
    <property type="project" value="UniProtKB-KW"/>
</dbReference>
<dbReference type="InterPro" id="IPR047021">
    <property type="entry name" value="REXO1/3/4-like"/>
</dbReference>
<protein>
    <submittedName>
        <fullName evidence="7">Uncharacterized exonuclease C637.09</fullName>
    </submittedName>
</protein>
<keyword evidence="3 7" id="KW-0269">Exonuclease</keyword>
<evidence type="ECO:0000256" key="2">
    <source>
        <dbReference type="ARBA" id="ARBA00022801"/>
    </source>
</evidence>
<dbReference type="Gene3D" id="3.30.420.10">
    <property type="entry name" value="Ribonuclease H-like superfamily/Ribonuclease H"/>
    <property type="match status" value="1"/>
</dbReference>
<accession>A0ABM0K5J3</accession>
<dbReference type="CDD" id="cd06145">
    <property type="entry name" value="REX1_like"/>
    <property type="match status" value="1"/>
</dbReference>
<feature type="domain" description="Exonuclease" evidence="5">
    <location>
        <begin position="281"/>
        <end position="441"/>
    </location>
</feature>
<sequence>MNSKKAKRLESKKKKAAAFLELVGHKRTHDDSQVSGVEKLDEQNMDSSTKNESSHTNESQGEDVLQEMKKIMRERKKQAMQKPKVFLTLEDMVPFRPVPGEPLEPDVIPPLFVMDLQQLLLYGAQGNVASFKPRWCKLLRVAKVSSIVVILVDGIGYSDYLENTHCFPYISASFPHHAEMVCPLQYNQTVDTELYNVPLSVSQLKKTNKKVPQRIRKVVGNKLALPPAEKKTDVLSRKCLLLSTYQMMQESYPLPIVTQRGTYRDFVFSKEKYKKVTENSPLLALDCEMCLTTARRNELTRVSIVSETGEVIYDSLVKPYRQIINYLTRYSGITKEILDPVTTRIEDVQRDIREILPADAILCGQSLNGDLIALKMFHPYVIDTSVIFNMSGSRGVKAGLRKLTQFFLGRSIQTSSDGHCSAEDALAALDLVKLKLSKGLEFGDATLNGIYFPDIKTYFLGEETNTGRAENVETDENSSQSSADKDLSTADNSGQVASSEPVNQKDNAATSEKAPATAAVTAPDSSETASDSEDSGDEDDSGDRTSNQGDAAPPAKKAKVEEDSNSTSEPNTSAGHFDSTSEFVEEQKKLLFSQGDSVHVNHSFFQLVYEAGRPACLIDREAVASKYSKEPVETITVSSDTVARKTAKRRVTDKEFLWVRFQEMLDVGGKEQLSQQKWQKQMRKLDNRVSSVMRHANQDTLAVVVMTGRQEGSQIQNMATFLTTT</sequence>
<dbReference type="GeneID" id="101850991"/>
<dbReference type="InterPro" id="IPR036397">
    <property type="entry name" value="RNaseH_sf"/>
</dbReference>
<feature type="region of interest" description="Disordered" evidence="4">
    <location>
        <begin position="468"/>
        <end position="580"/>
    </location>
</feature>
<dbReference type="InterPro" id="IPR012337">
    <property type="entry name" value="RNaseH-like_sf"/>
</dbReference>
<evidence type="ECO:0000256" key="4">
    <source>
        <dbReference type="SAM" id="MobiDB-lite"/>
    </source>
</evidence>
<reference evidence="7" key="1">
    <citation type="submission" date="2025-08" db="UniProtKB">
        <authorList>
            <consortium name="RefSeq"/>
        </authorList>
    </citation>
    <scope>IDENTIFICATION</scope>
</reference>
<dbReference type="Proteomes" id="UP000694888">
    <property type="component" value="Unplaced"/>
</dbReference>
<keyword evidence="2" id="KW-0378">Hydrolase</keyword>
<evidence type="ECO:0000256" key="3">
    <source>
        <dbReference type="ARBA" id="ARBA00022839"/>
    </source>
</evidence>
<evidence type="ECO:0000259" key="5">
    <source>
        <dbReference type="SMART" id="SM00479"/>
    </source>
</evidence>
<organism evidence="6 7">
    <name type="scientific">Aplysia californica</name>
    <name type="common">California sea hare</name>
    <dbReference type="NCBI Taxonomy" id="6500"/>
    <lineage>
        <taxon>Eukaryota</taxon>
        <taxon>Metazoa</taxon>
        <taxon>Spiralia</taxon>
        <taxon>Lophotrochozoa</taxon>
        <taxon>Mollusca</taxon>
        <taxon>Gastropoda</taxon>
        <taxon>Heterobranchia</taxon>
        <taxon>Euthyneura</taxon>
        <taxon>Tectipleura</taxon>
        <taxon>Aplysiida</taxon>
        <taxon>Aplysioidea</taxon>
        <taxon>Aplysiidae</taxon>
        <taxon>Aplysia</taxon>
    </lineage>
</organism>
<dbReference type="InterPro" id="IPR034922">
    <property type="entry name" value="REX1-like_exo"/>
</dbReference>
<dbReference type="PANTHER" id="PTHR12801">
    <property type="entry name" value="RNA EXONUCLEASE REXO1 / RECO3 FAMILY MEMBER-RELATED"/>
    <property type="match status" value="1"/>
</dbReference>
<keyword evidence="6" id="KW-1185">Reference proteome</keyword>
<name>A0ABM0K5J3_APLCA</name>
<feature type="compositionally biased region" description="Acidic residues" evidence="4">
    <location>
        <begin position="530"/>
        <end position="541"/>
    </location>
</feature>
<dbReference type="RefSeq" id="XP_005109233.1">
    <property type="nucleotide sequence ID" value="XM_005109176.3"/>
</dbReference>
<proteinExistence type="predicted"/>
<dbReference type="Pfam" id="PF00929">
    <property type="entry name" value="RNase_T"/>
    <property type="match status" value="1"/>
</dbReference>
<evidence type="ECO:0000256" key="1">
    <source>
        <dbReference type="ARBA" id="ARBA00022722"/>
    </source>
</evidence>
<feature type="compositionally biased region" description="Polar residues" evidence="4">
    <location>
        <begin position="45"/>
        <end position="59"/>
    </location>
</feature>
<keyword evidence="1" id="KW-0540">Nuclease</keyword>
<feature type="compositionally biased region" description="Polar residues" evidence="4">
    <location>
        <begin position="489"/>
        <end position="507"/>
    </location>
</feature>